<comment type="caution">
    <text evidence="3">The sequence shown here is derived from an EMBL/GenBank/DDBJ whole genome shotgun (WGS) entry which is preliminary data.</text>
</comment>
<keyword evidence="1 2" id="KW-0732">Signal</keyword>
<dbReference type="Proteomes" id="UP000461162">
    <property type="component" value="Unassembled WGS sequence"/>
</dbReference>
<dbReference type="InterPro" id="IPR038404">
    <property type="entry name" value="TRAP_DctP_sf"/>
</dbReference>
<dbReference type="PANTHER" id="PTHR33376">
    <property type="match status" value="1"/>
</dbReference>
<evidence type="ECO:0000313" key="3">
    <source>
        <dbReference type="EMBL" id="MUM77151.1"/>
    </source>
</evidence>
<dbReference type="RefSeq" id="WP_155933014.1">
    <property type="nucleotide sequence ID" value="NZ_WODC01000003.1"/>
</dbReference>
<dbReference type="CDD" id="cd13665">
    <property type="entry name" value="PBP2_TRAP_Dctp3_4"/>
    <property type="match status" value="1"/>
</dbReference>
<accession>A0A7K1KMI6</accession>
<dbReference type="PANTHER" id="PTHR33376:SF15">
    <property type="entry name" value="BLL6794 PROTEIN"/>
    <property type="match status" value="1"/>
</dbReference>
<proteinExistence type="predicted"/>
<dbReference type="GO" id="GO:0055085">
    <property type="term" value="P:transmembrane transport"/>
    <property type="evidence" value="ECO:0007669"/>
    <property type="project" value="InterPro"/>
</dbReference>
<evidence type="ECO:0000256" key="1">
    <source>
        <dbReference type="ARBA" id="ARBA00022729"/>
    </source>
</evidence>
<organism evidence="3 4">
    <name type="scientific">Pseudodesulfovibrio alkaliphilus</name>
    <dbReference type="NCBI Taxonomy" id="2661613"/>
    <lineage>
        <taxon>Bacteria</taxon>
        <taxon>Pseudomonadati</taxon>
        <taxon>Thermodesulfobacteriota</taxon>
        <taxon>Desulfovibrionia</taxon>
        <taxon>Desulfovibrionales</taxon>
        <taxon>Desulfovibrionaceae</taxon>
    </lineage>
</organism>
<gene>
    <name evidence="3" type="ORF">GKC30_05850</name>
</gene>
<evidence type="ECO:0000256" key="2">
    <source>
        <dbReference type="SAM" id="SignalP"/>
    </source>
</evidence>
<reference evidence="3 4" key="1">
    <citation type="submission" date="2019-11" db="EMBL/GenBank/DDBJ databases">
        <title>Pseudodesulfovibrio alkaliphilus, sp. nov., an alkaliphilic sulfate-reducing bacteria from mud volcano of Taman peninsula, Russia.</title>
        <authorList>
            <person name="Frolova A."/>
            <person name="Merkel A.Y."/>
            <person name="Slobodkin A.I."/>
        </authorList>
    </citation>
    <scope>NUCLEOTIDE SEQUENCE [LARGE SCALE GENOMIC DNA]</scope>
    <source>
        <strain evidence="3 4">F-1</strain>
    </source>
</reference>
<dbReference type="AlphaFoldDB" id="A0A7K1KMI6"/>
<dbReference type="InterPro" id="IPR018389">
    <property type="entry name" value="DctP_fam"/>
</dbReference>
<keyword evidence="4" id="KW-1185">Reference proteome</keyword>
<sequence length="333" mass="36251">MKKLLLSLAALAALCTAAPGPALADTVRLTYSNFFPPANHQSQLAEAWCREVEKRTGGKVSINYYPGGTLTQAQQTYDGVVEGIADIGLSCLAYTRGRFPVMAAVDLPLGYKNAAQATETANAVYARFKPEELADVEVMYFNGHGPGLLFTTSKPVSTLEELKGQKIRSTGNSAQLVKALGGTPVAKPMPENYQLLQKGVVDGSMHPIESNLSFKLGEVCKFGTDCFDVAYTTVFFIVMNKAKWAAIDPESQSVIREINTQWAAKHAQAWDEADIEGRRYLIEQGGTVIELSAEESARWVEASRPVIEAYIRETDARGLDGAAIIEYTRSTLQ</sequence>
<evidence type="ECO:0000313" key="4">
    <source>
        <dbReference type="Proteomes" id="UP000461162"/>
    </source>
</evidence>
<dbReference type="Gene3D" id="3.40.190.170">
    <property type="entry name" value="Bacterial extracellular solute-binding protein, family 7"/>
    <property type="match status" value="1"/>
</dbReference>
<dbReference type="NCBIfam" id="NF037995">
    <property type="entry name" value="TRAP_S1"/>
    <property type="match status" value="1"/>
</dbReference>
<name>A0A7K1KMI6_9BACT</name>
<feature type="signal peptide" evidence="2">
    <location>
        <begin position="1"/>
        <end position="24"/>
    </location>
</feature>
<dbReference type="EMBL" id="WODC01000003">
    <property type="protein sequence ID" value="MUM77151.1"/>
    <property type="molecule type" value="Genomic_DNA"/>
</dbReference>
<dbReference type="Pfam" id="PF03480">
    <property type="entry name" value="DctP"/>
    <property type="match status" value="1"/>
</dbReference>
<protein>
    <submittedName>
        <fullName evidence="3">C4-dicarboxylate ABC transporter substrate-binding protein</fullName>
    </submittedName>
</protein>
<feature type="chain" id="PRO_5029486840" evidence="2">
    <location>
        <begin position="25"/>
        <end position="333"/>
    </location>
</feature>